<proteinExistence type="predicted"/>
<reference evidence="6 7" key="1">
    <citation type="submission" date="2024-09" db="EMBL/GenBank/DDBJ databases">
        <title>Laminarin stimulates single cell rates of sulfate reduction while oxygen inhibits transcriptomic activity in coastal marine sediment.</title>
        <authorList>
            <person name="Lindsay M."/>
            <person name="Orcutt B."/>
            <person name="Emerson D."/>
            <person name="Stepanauskas R."/>
            <person name="D'Angelo T."/>
        </authorList>
    </citation>
    <scope>NUCLEOTIDE SEQUENCE [LARGE SCALE GENOMIC DNA]</scope>
    <source>
        <strain evidence="6">SAG AM-311-K15</strain>
    </source>
</reference>
<protein>
    <submittedName>
        <fullName evidence="6">Acetate--CoA ligase family protein</fullName>
    </submittedName>
</protein>
<dbReference type="InterPro" id="IPR011761">
    <property type="entry name" value="ATP-grasp"/>
</dbReference>
<dbReference type="PANTHER" id="PTHR43334:SF1">
    <property type="entry name" value="3-HYDROXYPROPIONATE--COA LIGASE [ADP-FORMING]"/>
    <property type="match status" value="1"/>
</dbReference>
<dbReference type="SUPFAM" id="SSF52210">
    <property type="entry name" value="Succinyl-CoA synthetase domains"/>
    <property type="match status" value="2"/>
</dbReference>
<dbReference type="SMART" id="SM00881">
    <property type="entry name" value="CoA_binding"/>
    <property type="match status" value="1"/>
</dbReference>
<keyword evidence="3 4" id="KW-0067">ATP-binding</keyword>
<evidence type="ECO:0000259" key="5">
    <source>
        <dbReference type="PROSITE" id="PS50975"/>
    </source>
</evidence>
<sequence>MNKFFYPNSVAIVGVSDSATNLARIIFFNLIKLGFSGKIFGIGQMTAQKFKHILFPSISVLPQAVDLAVILTPAKTVPDILAECGQRNIQRVIIESGGFSEYDERGTGTSEILADIAGRYSIRFVGPNCIGTKNNRNGLYLTFAPVHTMGPVGSISLISQSGGMASYYYMHLQEQGLNMSKGVSIGNKLDLDECDFLEYFIADPETETIGLYLEGIERGRTLCQLAANTHKPVIVQKSNRKPGSSAIACSHTAALASDDTIVDAALKQAGIIRVRTSNEFLNVLKIFELPRMKGNRVAILSRSGGHAVITADACLEYGFELPPFPAHFFEQLDTIYQSRVIAQQNPLDLGEIFDFPLFARIIEQALQLPEVDGVIFNHLYGARLEIDSSRRFLIEVKKLQQRYHKPIAVVIATALSEFSAAAQVIQYPLFLEPDDAVYALAKSRDFYAFKKRVPQITTQDKGSLILRQSKGQPFEKLDDNPNLIEAMDFVTALGVPTAPYRGCFSEIEAKTAAENLGFPVALKIVSPMASHKSDVGGVILNINGTEALEDALLTLKQRFQKQFPGARYQGFLIQKMMQQGHEFFIGAKRDKQFGPIIMLGLGGIYVETIRDTVMKLAPIDRSEALTMQSELRCEGILKGIRSQPPLDSGTLAFVTTLVSQILIDYPRIYEIDLNPILVCEQGLHALDVRITVA</sequence>
<dbReference type="Pfam" id="PF13549">
    <property type="entry name" value="ATP-grasp_5"/>
    <property type="match status" value="1"/>
</dbReference>
<dbReference type="SUPFAM" id="SSF56059">
    <property type="entry name" value="Glutathione synthetase ATP-binding domain-like"/>
    <property type="match status" value="1"/>
</dbReference>
<evidence type="ECO:0000313" key="6">
    <source>
        <dbReference type="EMBL" id="MFC1853414.1"/>
    </source>
</evidence>
<dbReference type="PANTHER" id="PTHR43334">
    <property type="entry name" value="ACETATE--COA LIGASE [ADP-FORMING]"/>
    <property type="match status" value="1"/>
</dbReference>
<dbReference type="Pfam" id="PF13607">
    <property type="entry name" value="Succ_CoA_lig"/>
    <property type="match status" value="1"/>
</dbReference>
<dbReference type="Pfam" id="PF13380">
    <property type="entry name" value="CoA_binding_2"/>
    <property type="match status" value="1"/>
</dbReference>
<dbReference type="PROSITE" id="PS50975">
    <property type="entry name" value="ATP_GRASP"/>
    <property type="match status" value="1"/>
</dbReference>
<name>A0ABV6Z4P7_UNCC1</name>
<accession>A0ABV6Z4P7</accession>
<comment type="caution">
    <text evidence="6">The sequence shown here is derived from an EMBL/GenBank/DDBJ whole genome shotgun (WGS) entry which is preliminary data.</text>
</comment>
<evidence type="ECO:0000256" key="3">
    <source>
        <dbReference type="ARBA" id="ARBA00022840"/>
    </source>
</evidence>
<dbReference type="SUPFAM" id="SSF51735">
    <property type="entry name" value="NAD(P)-binding Rossmann-fold domains"/>
    <property type="match status" value="1"/>
</dbReference>
<dbReference type="InterPro" id="IPR036291">
    <property type="entry name" value="NAD(P)-bd_dom_sf"/>
</dbReference>
<dbReference type="Proteomes" id="UP001594351">
    <property type="component" value="Unassembled WGS sequence"/>
</dbReference>
<keyword evidence="2 4" id="KW-0547">Nucleotide-binding</keyword>
<dbReference type="InterPro" id="IPR051538">
    <property type="entry name" value="Acyl-CoA_Synth/Transferase"/>
</dbReference>
<evidence type="ECO:0000313" key="7">
    <source>
        <dbReference type="Proteomes" id="UP001594351"/>
    </source>
</evidence>
<dbReference type="Gene3D" id="3.40.50.720">
    <property type="entry name" value="NAD(P)-binding Rossmann-like Domain"/>
    <property type="match status" value="1"/>
</dbReference>
<dbReference type="Gene3D" id="3.30.470.20">
    <property type="entry name" value="ATP-grasp fold, B domain"/>
    <property type="match status" value="1"/>
</dbReference>
<evidence type="ECO:0000256" key="1">
    <source>
        <dbReference type="ARBA" id="ARBA00022598"/>
    </source>
</evidence>
<dbReference type="InterPro" id="IPR016102">
    <property type="entry name" value="Succinyl-CoA_synth-like"/>
</dbReference>
<dbReference type="InterPro" id="IPR003781">
    <property type="entry name" value="CoA-bd"/>
</dbReference>
<evidence type="ECO:0000256" key="2">
    <source>
        <dbReference type="ARBA" id="ARBA00022741"/>
    </source>
</evidence>
<dbReference type="InterPro" id="IPR013815">
    <property type="entry name" value="ATP_grasp_subdomain_1"/>
</dbReference>
<dbReference type="InterPro" id="IPR032875">
    <property type="entry name" value="Succ_CoA_lig_flav_dom"/>
</dbReference>
<dbReference type="EMBL" id="JBHPBY010000495">
    <property type="protein sequence ID" value="MFC1853414.1"/>
    <property type="molecule type" value="Genomic_DNA"/>
</dbReference>
<keyword evidence="1 6" id="KW-0436">Ligase</keyword>
<gene>
    <name evidence="6" type="ORF">ACFL27_24725</name>
</gene>
<evidence type="ECO:0000256" key="4">
    <source>
        <dbReference type="PROSITE-ProRule" id="PRU00409"/>
    </source>
</evidence>
<dbReference type="Gene3D" id="3.40.50.261">
    <property type="entry name" value="Succinyl-CoA synthetase domains"/>
    <property type="match status" value="2"/>
</dbReference>
<organism evidence="6 7">
    <name type="scientific">candidate division CSSED10-310 bacterium</name>
    <dbReference type="NCBI Taxonomy" id="2855610"/>
    <lineage>
        <taxon>Bacteria</taxon>
        <taxon>Bacteria division CSSED10-310</taxon>
    </lineage>
</organism>
<dbReference type="GO" id="GO:0016874">
    <property type="term" value="F:ligase activity"/>
    <property type="evidence" value="ECO:0007669"/>
    <property type="project" value="UniProtKB-KW"/>
</dbReference>
<feature type="domain" description="ATP-grasp" evidence="5">
    <location>
        <begin position="487"/>
        <end position="523"/>
    </location>
</feature>
<dbReference type="Gene3D" id="3.30.1490.20">
    <property type="entry name" value="ATP-grasp fold, A domain"/>
    <property type="match status" value="1"/>
</dbReference>
<keyword evidence="7" id="KW-1185">Reference proteome</keyword>